<keyword evidence="4 8" id="KW-0812">Transmembrane</keyword>
<evidence type="ECO:0000256" key="4">
    <source>
        <dbReference type="ARBA" id="ARBA00022692"/>
    </source>
</evidence>
<keyword evidence="2 8" id="KW-0813">Transport</keyword>
<dbReference type="InterPro" id="IPR012910">
    <property type="entry name" value="Plug_dom"/>
</dbReference>
<dbReference type="Gene3D" id="2.170.130.10">
    <property type="entry name" value="TonB-dependent receptor, plug domain"/>
    <property type="match status" value="1"/>
</dbReference>
<evidence type="ECO:0000259" key="11">
    <source>
        <dbReference type="Pfam" id="PF07715"/>
    </source>
</evidence>
<evidence type="ECO:0000256" key="3">
    <source>
        <dbReference type="ARBA" id="ARBA00022452"/>
    </source>
</evidence>
<dbReference type="InterPro" id="IPR039426">
    <property type="entry name" value="TonB-dep_rcpt-like"/>
</dbReference>
<comment type="caution">
    <text evidence="12">The sequence shown here is derived from an EMBL/GenBank/DDBJ whole genome shotgun (WGS) entry which is preliminary data.</text>
</comment>
<proteinExistence type="inferred from homology"/>
<evidence type="ECO:0000256" key="8">
    <source>
        <dbReference type="PROSITE-ProRule" id="PRU01360"/>
    </source>
</evidence>
<keyword evidence="7 8" id="KW-0998">Cell outer membrane</keyword>
<dbReference type="NCBIfam" id="TIGR04057">
    <property type="entry name" value="SusC_RagA_signa"/>
    <property type="match status" value="1"/>
</dbReference>
<dbReference type="InterPro" id="IPR023997">
    <property type="entry name" value="TonB-dep_OMP_SusC/RagA_CS"/>
</dbReference>
<sequence length="1016" mass="111158">MAGTAVATNDQGEYVIKVPPGAESIVFSYLGMKTQELAFTGQRTINVTLEADGTNLDEVVVVGYGTQSRETLTTAVSKMDTRALENIPYSNAASALQGTVSGVRVQSTSGQPGAAPRIIVRGGTSINNPNGAAPLYIIDGVIRSNMNDINSDDIESLQVLKDAASTAIYGARGSNGVVIITTKSGTSNKTRVTYSYNLTSSEVGKTYDMASARDYIYYSRIGAVAANRKVPGSDQALGQPSAWGTGNDLTKNTGFTTQYLTSENEHKLNEGWQSMPDPVDPSKTIIFKETDWQDVLFQRAMSHDHYLSVSGGTDKAQISGSVGYLKSTGVAITTAYDRLSANLSGDLKINDKLTFNSKLLYTYSGNNTVYSDTELFFRSAGLAPTAKYTFEDGTLAPGNARNMGNPAYYLNNRDNKNSIENLSVLAGAEWRPIDGLTISPQASLYKVANDNYAFIHSYLNGVGNYNETRPASSAYNKTMQTQADLVAAYNKVFDKHGIDATAGFSFFRRYVFGLSASGQGAATNLIPTLNASSTPVAVSGNESNFAMLGYFGRLNYNYDQKYLVSITGRYDGASNLGQNHKWGFFPGVSLGWNVHREDFFELISPVVSQLKLRGSYGVNGNISGLSDFHAQGAYSVGNRYLGESAIENTVLANSDLRWEQSKTFDVGVDLGLFDNRISVLFDYYNRTTDDLITSLTLPPSTGFSSITTNLGSLQNRGIEVEFTAALTRSDSPLAWDISFNASTTKSKILKLPENGAENNRVGGVYVWDPSINGYNWLGGLQEGGRIGDFFAWQQVGIYSTDEEAKSAPIDQTMPFADKTKYGGDVNYLDLDRNDTLDTRDLVYQGNPYPTLTGGFSTSLSYKGIGLYIRMDYTKGHTIYNYAKIFQSGTWAGNLNIPQEMVDKAWKQEGDIATRSQYIPGTANYSYWRGSAYHLTSTNSEFYERGDFLCLREITLSYNLPQWIANKIKLNDIRLNLTANNLFYFTDYTGMNPEDGGLDQGRYPMPRSLIFGIKLGL</sequence>
<dbReference type="SUPFAM" id="SSF56935">
    <property type="entry name" value="Porins"/>
    <property type="match status" value="1"/>
</dbReference>
<feature type="domain" description="TonB-dependent receptor plug" evidence="11">
    <location>
        <begin position="71"/>
        <end position="177"/>
    </location>
</feature>
<dbReference type="Pfam" id="PF07715">
    <property type="entry name" value="Plug"/>
    <property type="match status" value="1"/>
</dbReference>
<name>A0ABQ1KXY7_9SPHI</name>
<gene>
    <name evidence="12" type="ORF">GCM10011386_01930</name>
</gene>
<evidence type="ECO:0000256" key="6">
    <source>
        <dbReference type="ARBA" id="ARBA00023136"/>
    </source>
</evidence>
<dbReference type="Gene3D" id="2.40.170.20">
    <property type="entry name" value="TonB-dependent receptor, beta-barrel domain"/>
    <property type="match status" value="1"/>
</dbReference>
<evidence type="ECO:0000256" key="7">
    <source>
        <dbReference type="ARBA" id="ARBA00023237"/>
    </source>
</evidence>
<keyword evidence="5 9" id="KW-0798">TonB box</keyword>
<dbReference type="InterPro" id="IPR008969">
    <property type="entry name" value="CarboxyPept-like_regulatory"/>
</dbReference>
<dbReference type="PROSITE" id="PS52016">
    <property type="entry name" value="TONB_DEPENDENT_REC_3"/>
    <property type="match status" value="1"/>
</dbReference>
<evidence type="ECO:0000313" key="13">
    <source>
        <dbReference type="Proteomes" id="UP000597338"/>
    </source>
</evidence>
<reference evidence="13" key="1">
    <citation type="journal article" date="2019" name="Int. J. Syst. Evol. Microbiol.">
        <title>The Global Catalogue of Microorganisms (GCM) 10K type strain sequencing project: providing services to taxonomists for standard genome sequencing and annotation.</title>
        <authorList>
            <consortium name="The Broad Institute Genomics Platform"/>
            <consortium name="The Broad Institute Genome Sequencing Center for Infectious Disease"/>
            <person name="Wu L."/>
            <person name="Ma J."/>
        </authorList>
    </citation>
    <scope>NUCLEOTIDE SEQUENCE [LARGE SCALE GENOMIC DNA]</scope>
    <source>
        <strain evidence="13">CGMCC 1.15342</strain>
    </source>
</reference>
<dbReference type="EMBL" id="BMIK01000001">
    <property type="protein sequence ID" value="GGC13869.1"/>
    <property type="molecule type" value="Genomic_DNA"/>
</dbReference>
<dbReference type="InterPro" id="IPR036942">
    <property type="entry name" value="Beta-barrel_TonB_sf"/>
</dbReference>
<keyword evidence="6 8" id="KW-0472">Membrane</keyword>
<evidence type="ECO:0000259" key="10">
    <source>
        <dbReference type="Pfam" id="PF00593"/>
    </source>
</evidence>
<evidence type="ECO:0000256" key="2">
    <source>
        <dbReference type="ARBA" id="ARBA00022448"/>
    </source>
</evidence>
<evidence type="ECO:0000256" key="9">
    <source>
        <dbReference type="RuleBase" id="RU003357"/>
    </source>
</evidence>
<dbReference type="Pfam" id="PF13715">
    <property type="entry name" value="CarbopepD_reg_2"/>
    <property type="match status" value="1"/>
</dbReference>
<dbReference type="InterPro" id="IPR023996">
    <property type="entry name" value="TonB-dep_OMP_SusC/RagA"/>
</dbReference>
<comment type="subcellular location">
    <subcellularLocation>
        <location evidence="1 8">Cell outer membrane</location>
        <topology evidence="1 8">Multi-pass membrane protein</topology>
    </subcellularLocation>
</comment>
<evidence type="ECO:0000256" key="1">
    <source>
        <dbReference type="ARBA" id="ARBA00004571"/>
    </source>
</evidence>
<feature type="domain" description="TonB-dependent receptor-like beta-barrel" evidence="10">
    <location>
        <begin position="381"/>
        <end position="781"/>
    </location>
</feature>
<dbReference type="NCBIfam" id="TIGR04056">
    <property type="entry name" value="OMP_RagA_SusC"/>
    <property type="match status" value="1"/>
</dbReference>
<dbReference type="Pfam" id="PF00593">
    <property type="entry name" value="TonB_dep_Rec_b-barrel"/>
    <property type="match status" value="1"/>
</dbReference>
<dbReference type="Proteomes" id="UP000597338">
    <property type="component" value="Unassembled WGS sequence"/>
</dbReference>
<organism evidence="12 13">
    <name type="scientific">Parapedobacter defluvii</name>
    <dbReference type="NCBI Taxonomy" id="2045106"/>
    <lineage>
        <taxon>Bacteria</taxon>
        <taxon>Pseudomonadati</taxon>
        <taxon>Bacteroidota</taxon>
        <taxon>Sphingobacteriia</taxon>
        <taxon>Sphingobacteriales</taxon>
        <taxon>Sphingobacteriaceae</taxon>
        <taxon>Parapedobacter</taxon>
    </lineage>
</organism>
<keyword evidence="13" id="KW-1185">Reference proteome</keyword>
<dbReference type="InterPro" id="IPR000531">
    <property type="entry name" value="Beta-barrel_TonB"/>
</dbReference>
<evidence type="ECO:0000313" key="12">
    <source>
        <dbReference type="EMBL" id="GGC13869.1"/>
    </source>
</evidence>
<comment type="similarity">
    <text evidence="8 9">Belongs to the TonB-dependent receptor family.</text>
</comment>
<dbReference type="SUPFAM" id="SSF49464">
    <property type="entry name" value="Carboxypeptidase regulatory domain-like"/>
    <property type="match status" value="1"/>
</dbReference>
<keyword evidence="3 8" id="KW-1134">Transmembrane beta strand</keyword>
<accession>A0ABQ1KXY7</accession>
<protein>
    <submittedName>
        <fullName evidence="12">SusC/RagA family TonB-linked outer membrane protein</fullName>
    </submittedName>
</protein>
<evidence type="ECO:0000256" key="5">
    <source>
        <dbReference type="ARBA" id="ARBA00023077"/>
    </source>
</evidence>
<dbReference type="InterPro" id="IPR037066">
    <property type="entry name" value="Plug_dom_sf"/>
</dbReference>